<evidence type="ECO:0000313" key="3">
    <source>
        <dbReference type="Proteomes" id="UP001630127"/>
    </source>
</evidence>
<feature type="region of interest" description="Disordered" evidence="1">
    <location>
        <begin position="19"/>
        <end position="73"/>
    </location>
</feature>
<gene>
    <name evidence="2" type="ORF">ACH5RR_010365</name>
</gene>
<feature type="compositionally biased region" description="Polar residues" evidence="1">
    <location>
        <begin position="59"/>
        <end position="72"/>
    </location>
</feature>
<feature type="compositionally biased region" description="Basic residues" evidence="1">
    <location>
        <begin position="31"/>
        <end position="42"/>
    </location>
</feature>
<dbReference type="PANTHER" id="PTHR37262">
    <property type="entry name" value="PROTEIN PEP-RELATED DEVELOPMENT ARRESTED 1, CHLOROPLASTIC"/>
    <property type="match status" value="1"/>
</dbReference>
<evidence type="ECO:0000256" key="1">
    <source>
        <dbReference type="SAM" id="MobiDB-lite"/>
    </source>
</evidence>
<dbReference type="Proteomes" id="UP001630127">
    <property type="component" value="Unassembled WGS sequence"/>
</dbReference>
<organism evidence="2 3">
    <name type="scientific">Cinchona calisaya</name>
    <dbReference type="NCBI Taxonomy" id="153742"/>
    <lineage>
        <taxon>Eukaryota</taxon>
        <taxon>Viridiplantae</taxon>
        <taxon>Streptophyta</taxon>
        <taxon>Embryophyta</taxon>
        <taxon>Tracheophyta</taxon>
        <taxon>Spermatophyta</taxon>
        <taxon>Magnoliopsida</taxon>
        <taxon>eudicotyledons</taxon>
        <taxon>Gunneridae</taxon>
        <taxon>Pentapetalae</taxon>
        <taxon>asterids</taxon>
        <taxon>lamiids</taxon>
        <taxon>Gentianales</taxon>
        <taxon>Rubiaceae</taxon>
        <taxon>Cinchonoideae</taxon>
        <taxon>Cinchoneae</taxon>
        <taxon>Cinchona</taxon>
    </lineage>
</organism>
<reference evidence="2 3" key="1">
    <citation type="submission" date="2024-11" db="EMBL/GenBank/DDBJ databases">
        <title>A near-complete genome assembly of Cinchona calisaya.</title>
        <authorList>
            <person name="Lian D.C."/>
            <person name="Zhao X.W."/>
            <person name="Wei L."/>
        </authorList>
    </citation>
    <scope>NUCLEOTIDE SEQUENCE [LARGE SCALE GENOMIC DNA]</scope>
    <source>
        <tissue evidence="2">Nenye</tissue>
    </source>
</reference>
<dbReference type="EMBL" id="JBJUIK010000004">
    <property type="protein sequence ID" value="KAL3531043.1"/>
    <property type="molecule type" value="Genomic_DNA"/>
</dbReference>
<comment type="caution">
    <text evidence="2">The sequence shown here is derived from an EMBL/GenBank/DDBJ whole genome shotgun (WGS) entry which is preliminary data.</text>
</comment>
<dbReference type="PANTHER" id="PTHR37262:SF1">
    <property type="entry name" value="PROTEIN PEP-RELATED DEVELOPMENT ARRESTED 1, CHLOROPLASTIC"/>
    <property type="match status" value="1"/>
</dbReference>
<proteinExistence type="predicted"/>
<sequence length="133" mass="14822">MASISISHASPLLPSKTFTRQTWNNSFPTKPKWRPKQLKRQKCLAAGGFPTPMDEESGSRNSGKQENQNWDPSQCEALLKGGQQVISVLAEMAKLRRTLLKVIKETVLSHLTKKCPPHVQMLGLLCRTPGKES</sequence>
<keyword evidence="3" id="KW-1185">Reference proteome</keyword>
<protein>
    <submittedName>
        <fullName evidence="2">Uncharacterized protein</fullName>
    </submittedName>
</protein>
<name>A0ABD3AIR1_9GENT</name>
<evidence type="ECO:0000313" key="2">
    <source>
        <dbReference type="EMBL" id="KAL3531043.1"/>
    </source>
</evidence>
<accession>A0ABD3AIR1</accession>
<feature type="compositionally biased region" description="Polar residues" evidence="1">
    <location>
        <begin position="19"/>
        <end position="28"/>
    </location>
</feature>
<dbReference type="AlphaFoldDB" id="A0ABD3AIR1"/>
<dbReference type="InterPro" id="IPR038961">
    <property type="entry name" value="PRDA1"/>
</dbReference>